<feature type="domain" description="ABC transmembrane type-1" evidence="10">
    <location>
        <begin position="185"/>
        <end position="463"/>
    </location>
</feature>
<dbReference type="Pfam" id="PF00664">
    <property type="entry name" value="ABC_membrane"/>
    <property type="match status" value="1"/>
</dbReference>
<evidence type="ECO:0000256" key="8">
    <source>
        <dbReference type="SAM" id="Phobius"/>
    </source>
</evidence>
<dbReference type="SMART" id="SM00382">
    <property type="entry name" value="AAA"/>
    <property type="match status" value="1"/>
</dbReference>
<dbReference type="PANTHER" id="PTHR24221:SF248">
    <property type="entry name" value="ABC TRANSPORTER TRANSMEMBRANE REGION"/>
    <property type="match status" value="1"/>
</dbReference>
<dbReference type="Pfam" id="PF00005">
    <property type="entry name" value="ABC_tran"/>
    <property type="match status" value="1"/>
</dbReference>
<dbReference type="PROSITE" id="PS50893">
    <property type="entry name" value="ABC_TRANSPORTER_2"/>
    <property type="match status" value="1"/>
</dbReference>
<protein>
    <submittedName>
        <fullName evidence="11">ATP-binding cassette domain-containing protein</fullName>
    </submittedName>
</protein>
<evidence type="ECO:0000256" key="4">
    <source>
        <dbReference type="ARBA" id="ARBA00022741"/>
    </source>
</evidence>
<reference evidence="11 12" key="1">
    <citation type="submission" date="2022-07" db="EMBL/GenBank/DDBJ databases">
        <authorList>
            <person name="Li W.-J."/>
            <person name="Deng Q.-Q."/>
        </authorList>
    </citation>
    <scope>NUCLEOTIDE SEQUENCE [LARGE SCALE GENOMIC DNA]</scope>
    <source>
        <strain evidence="11 12">SYSU M60028</strain>
    </source>
</reference>
<dbReference type="RefSeq" id="WP_254744639.1">
    <property type="nucleotide sequence ID" value="NZ_JANCLU010000018.1"/>
</dbReference>
<comment type="subcellular location">
    <subcellularLocation>
        <location evidence="1">Cell membrane</location>
        <topology evidence="1">Multi-pass membrane protein</topology>
    </subcellularLocation>
</comment>
<feature type="transmembrane region" description="Helical" evidence="8">
    <location>
        <begin position="187"/>
        <end position="207"/>
    </location>
</feature>
<sequence length="726" mass="76723">MAPEGVASVVRNAAIIADPSTEVQASPVVASSGTLAGDLALIARCWFGREARAVASLPGGAPTPVALASAAAAYGLEATLDERRAQDLRDEDCPCIVLRDDGSTWIVTRVKSSGGIEILSPEGRRVVVAREFAAGAAGPVVFVRPRSLLQGEDAAEPAEAARTRDVFRDVLGFVWARSRGALAKAMLANLLSNVLVLALPIYSMAVYDRVIPHLALETLWALSLGILIALVADLALRVARSTLLDAAAAQATVDLQSRFYDRLVRLRLVDAPRTAAALTVGLRELEGMCQTAPALLVSLAVDAPFVLVVSGMLYAVAGPVALTPVAGGALIALAMVATHHASVAATRKSVGLARLQANMLTETVEGLETIKSSSAEPVLTRHWERLTDEIAYAAHRGRHWQTVAAQATGMIGQLLIVAAMFISVYAIADGVMTVGAMAAATLLVGRVMAPIGTVVALLHRLQLQRSTSDLLRGVLHAPIEEAGDPEAQPARMVGHLELRKVSFTYPGESRPALKDIDLTIRPGERVAIVGRIGSGKSTLLRLLTRLLEPQSGAVLLDGADIRQVSPQALRRRFSLMSQDQVLFDLTLRANICLGLDVVDEARFMRAAAVSGAREIAARHPSGYAMEVGPRGCRLSGGERQVAMLARALCAPGDTLILDEPTAALDNGIEARIVRDLREATRGQTLIVATHRAGLLALVDRVVWMDEGRIVADGPKADVLARLGVAA</sequence>
<dbReference type="InterPro" id="IPR017871">
    <property type="entry name" value="ABC_transporter-like_CS"/>
</dbReference>
<name>A0ABT1LFB8_9HYPH</name>
<proteinExistence type="inferred from homology"/>
<dbReference type="InterPro" id="IPR003593">
    <property type="entry name" value="AAA+_ATPase"/>
</dbReference>
<keyword evidence="6 8" id="KW-1133">Transmembrane helix</keyword>
<dbReference type="Proteomes" id="UP001205890">
    <property type="component" value="Unassembled WGS sequence"/>
</dbReference>
<evidence type="ECO:0000256" key="2">
    <source>
        <dbReference type="ARBA" id="ARBA00005417"/>
    </source>
</evidence>
<dbReference type="GO" id="GO:0005524">
    <property type="term" value="F:ATP binding"/>
    <property type="evidence" value="ECO:0007669"/>
    <property type="project" value="UniProtKB-KW"/>
</dbReference>
<evidence type="ECO:0000256" key="1">
    <source>
        <dbReference type="ARBA" id="ARBA00004651"/>
    </source>
</evidence>
<keyword evidence="5 11" id="KW-0067">ATP-binding</keyword>
<dbReference type="InterPro" id="IPR039421">
    <property type="entry name" value="Type_1_exporter"/>
</dbReference>
<comment type="similarity">
    <text evidence="2">Belongs to the ABC transporter superfamily.</text>
</comment>
<gene>
    <name evidence="11" type="ORF">NK718_16830</name>
</gene>
<dbReference type="SUPFAM" id="SSF90123">
    <property type="entry name" value="ABC transporter transmembrane region"/>
    <property type="match status" value="1"/>
</dbReference>
<dbReference type="PROSITE" id="PS00211">
    <property type="entry name" value="ABC_TRANSPORTER_1"/>
    <property type="match status" value="1"/>
</dbReference>
<feature type="domain" description="ABC transporter" evidence="9">
    <location>
        <begin position="496"/>
        <end position="726"/>
    </location>
</feature>
<comment type="caution">
    <text evidence="11">The sequence shown here is derived from an EMBL/GenBank/DDBJ whole genome shotgun (WGS) entry which is preliminary data.</text>
</comment>
<evidence type="ECO:0000259" key="10">
    <source>
        <dbReference type="PROSITE" id="PS50929"/>
    </source>
</evidence>
<keyword evidence="3 8" id="KW-0812">Transmembrane</keyword>
<feature type="transmembrane region" description="Helical" evidence="8">
    <location>
        <begin position="292"/>
        <end position="314"/>
    </location>
</feature>
<dbReference type="InterPro" id="IPR027417">
    <property type="entry name" value="P-loop_NTPase"/>
</dbReference>
<accession>A0ABT1LFB8</accession>
<dbReference type="Gene3D" id="1.20.1560.10">
    <property type="entry name" value="ABC transporter type 1, transmembrane domain"/>
    <property type="match status" value="1"/>
</dbReference>
<dbReference type="PANTHER" id="PTHR24221">
    <property type="entry name" value="ATP-BINDING CASSETTE SUB-FAMILY B"/>
    <property type="match status" value="1"/>
</dbReference>
<dbReference type="SUPFAM" id="SSF52540">
    <property type="entry name" value="P-loop containing nucleoside triphosphate hydrolases"/>
    <property type="match status" value="1"/>
</dbReference>
<dbReference type="InterPro" id="IPR011527">
    <property type="entry name" value="ABC1_TM_dom"/>
</dbReference>
<dbReference type="InterPro" id="IPR036640">
    <property type="entry name" value="ABC1_TM_sf"/>
</dbReference>
<evidence type="ECO:0000256" key="3">
    <source>
        <dbReference type="ARBA" id="ARBA00022692"/>
    </source>
</evidence>
<dbReference type="PROSITE" id="PS50929">
    <property type="entry name" value="ABC_TM1F"/>
    <property type="match status" value="1"/>
</dbReference>
<evidence type="ECO:0000256" key="7">
    <source>
        <dbReference type="ARBA" id="ARBA00023136"/>
    </source>
</evidence>
<dbReference type="InterPro" id="IPR003439">
    <property type="entry name" value="ABC_transporter-like_ATP-bd"/>
</dbReference>
<evidence type="ECO:0000259" key="9">
    <source>
        <dbReference type="PROSITE" id="PS50893"/>
    </source>
</evidence>
<feature type="transmembrane region" description="Helical" evidence="8">
    <location>
        <begin position="320"/>
        <end position="338"/>
    </location>
</feature>
<feature type="transmembrane region" description="Helical" evidence="8">
    <location>
        <begin position="434"/>
        <end position="458"/>
    </location>
</feature>
<evidence type="ECO:0000313" key="12">
    <source>
        <dbReference type="Proteomes" id="UP001205890"/>
    </source>
</evidence>
<evidence type="ECO:0000256" key="6">
    <source>
        <dbReference type="ARBA" id="ARBA00022989"/>
    </source>
</evidence>
<dbReference type="Gene3D" id="3.40.50.300">
    <property type="entry name" value="P-loop containing nucleotide triphosphate hydrolases"/>
    <property type="match status" value="1"/>
</dbReference>
<dbReference type="EMBL" id="JANCLU010000018">
    <property type="protein sequence ID" value="MCP8940192.1"/>
    <property type="molecule type" value="Genomic_DNA"/>
</dbReference>
<dbReference type="Gene3D" id="3.90.70.10">
    <property type="entry name" value="Cysteine proteinases"/>
    <property type="match status" value="1"/>
</dbReference>
<evidence type="ECO:0000313" key="11">
    <source>
        <dbReference type="EMBL" id="MCP8940192.1"/>
    </source>
</evidence>
<keyword evidence="4" id="KW-0547">Nucleotide-binding</keyword>
<keyword evidence="12" id="KW-1185">Reference proteome</keyword>
<feature type="transmembrane region" description="Helical" evidence="8">
    <location>
        <begin position="219"/>
        <end position="236"/>
    </location>
</feature>
<organism evidence="11 12">
    <name type="scientific">Alsobacter ponti</name>
    <dbReference type="NCBI Taxonomy" id="2962936"/>
    <lineage>
        <taxon>Bacteria</taxon>
        <taxon>Pseudomonadati</taxon>
        <taxon>Pseudomonadota</taxon>
        <taxon>Alphaproteobacteria</taxon>
        <taxon>Hyphomicrobiales</taxon>
        <taxon>Alsobacteraceae</taxon>
        <taxon>Alsobacter</taxon>
    </lineage>
</organism>
<evidence type="ECO:0000256" key="5">
    <source>
        <dbReference type="ARBA" id="ARBA00022840"/>
    </source>
</evidence>
<feature type="transmembrane region" description="Helical" evidence="8">
    <location>
        <begin position="403"/>
        <end position="428"/>
    </location>
</feature>
<keyword evidence="7 8" id="KW-0472">Membrane</keyword>